<name>A0A6C0IYD3_9ZZZZ</name>
<reference evidence="2" key="1">
    <citation type="journal article" date="2020" name="Nature">
        <title>Giant virus diversity and host interactions through global metagenomics.</title>
        <authorList>
            <person name="Schulz F."/>
            <person name="Roux S."/>
            <person name="Paez-Espino D."/>
            <person name="Jungbluth S."/>
            <person name="Walsh D.A."/>
            <person name="Denef V.J."/>
            <person name="McMahon K.D."/>
            <person name="Konstantinidis K.T."/>
            <person name="Eloe-Fadrosh E.A."/>
            <person name="Kyrpides N.C."/>
            <person name="Woyke T."/>
        </authorList>
    </citation>
    <scope>NUCLEOTIDE SEQUENCE</scope>
    <source>
        <strain evidence="2">GVMAG-M-3300025652-16</strain>
    </source>
</reference>
<dbReference type="EMBL" id="MN740292">
    <property type="protein sequence ID" value="QHT98348.1"/>
    <property type="molecule type" value="Genomic_DNA"/>
</dbReference>
<accession>A0A6C0IYD3</accession>
<feature type="region of interest" description="Disordered" evidence="1">
    <location>
        <begin position="31"/>
        <end position="71"/>
    </location>
</feature>
<protein>
    <submittedName>
        <fullName evidence="2">Uncharacterized protein</fullName>
    </submittedName>
</protein>
<evidence type="ECO:0000313" key="2">
    <source>
        <dbReference type="EMBL" id="QHT98348.1"/>
    </source>
</evidence>
<sequence>MSSNSRAMLLGVGVLSMCCISSAFVAAALNEPRKTPPVVIEPIPTPEPEPQENDETSDVEPQDSTENYTSF</sequence>
<proteinExistence type="predicted"/>
<dbReference type="AlphaFoldDB" id="A0A6C0IYD3"/>
<evidence type="ECO:0000256" key="1">
    <source>
        <dbReference type="SAM" id="MobiDB-lite"/>
    </source>
</evidence>
<organism evidence="2">
    <name type="scientific">viral metagenome</name>
    <dbReference type="NCBI Taxonomy" id="1070528"/>
    <lineage>
        <taxon>unclassified sequences</taxon>
        <taxon>metagenomes</taxon>
        <taxon>organismal metagenomes</taxon>
    </lineage>
</organism>
<feature type="compositionally biased region" description="Acidic residues" evidence="1">
    <location>
        <begin position="49"/>
        <end position="63"/>
    </location>
</feature>